<feature type="domain" description="Major facilitator superfamily (MFS) profile" evidence="6">
    <location>
        <begin position="1"/>
        <end position="172"/>
    </location>
</feature>
<dbReference type="GO" id="GO:0022857">
    <property type="term" value="F:transmembrane transporter activity"/>
    <property type="evidence" value="ECO:0007669"/>
    <property type="project" value="InterPro"/>
</dbReference>
<dbReference type="PROSITE" id="PS50850">
    <property type="entry name" value="MFS"/>
    <property type="match status" value="1"/>
</dbReference>
<dbReference type="EMBL" id="LT629791">
    <property type="protein sequence ID" value="SDU73460.1"/>
    <property type="molecule type" value="Genomic_DNA"/>
</dbReference>
<name>A0A1H2KXL1_9ACTN</name>
<gene>
    <name evidence="7" type="ORF">SAMN04488563_4543</name>
</gene>
<keyword evidence="4 5" id="KW-0472">Membrane</keyword>
<dbReference type="Proteomes" id="UP000182977">
    <property type="component" value="Chromosome I"/>
</dbReference>
<comment type="subcellular location">
    <subcellularLocation>
        <location evidence="1">Cell membrane</location>
        <topology evidence="1">Multi-pass membrane protein</topology>
    </subcellularLocation>
</comment>
<evidence type="ECO:0000256" key="1">
    <source>
        <dbReference type="ARBA" id="ARBA00004651"/>
    </source>
</evidence>
<sequence>MVAVMVMTPVQMHHEGGSHTAIGAAISVHFLGMYAFAPLSGLLADRVGVRPALVAGGTILLISSAVAAGFAGSAAYTHGLGLFLLGLGWSVCTVAASAHIAASSAGDTRIQGAADTAMTLVSAGAALAAGPIMLVWGFVGLLVLATVLSAGVLVASTRVGPLRRPAGWACGR</sequence>
<dbReference type="STRING" id="419479.SAMN04488563_4543"/>
<dbReference type="GO" id="GO:0005886">
    <property type="term" value="C:plasma membrane"/>
    <property type="evidence" value="ECO:0007669"/>
    <property type="project" value="UniProtKB-SubCell"/>
</dbReference>
<dbReference type="InterPro" id="IPR036259">
    <property type="entry name" value="MFS_trans_sf"/>
</dbReference>
<dbReference type="Pfam" id="PF07690">
    <property type="entry name" value="MFS_1"/>
    <property type="match status" value="1"/>
</dbReference>
<evidence type="ECO:0000256" key="3">
    <source>
        <dbReference type="ARBA" id="ARBA00022989"/>
    </source>
</evidence>
<evidence type="ECO:0000313" key="7">
    <source>
        <dbReference type="EMBL" id="SDU73460.1"/>
    </source>
</evidence>
<reference evidence="8" key="1">
    <citation type="submission" date="2016-10" db="EMBL/GenBank/DDBJ databases">
        <authorList>
            <person name="Varghese N."/>
            <person name="Submissions S."/>
        </authorList>
    </citation>
    <scope>NUCLEOTIDE SEQUENCE [LARGE SCALE GENOMIC DNA]</scope>
    <source>
        <strain evidence="8">DSM 45079</strain>
    </source>
</reference>
<feature type="transmembrane region" description="Helical" evidence="5">
    <location>
        <begin position="52"/>
        <end position="76"/>
    </location>
</feature>
<dbReference type="InterPro" id="IPR011701">
    <property type="entry name" value="MFS"/>
</dbReference>
<evidence type="ECO:0000256" key="2">
    <source>
        <dbReference type="ARBA" id="ARBA00022692"/>
    </source>
</evidence>
<accession>A0A1H2KXL1</accession>
<dbReference type="AlphaFoldDB" id="A0A1H2KXL1"/>
<evidence type="ECO:0000256" key="4">
    <source>
        <dbReference type="ARBA" id="ARBA00023136"/>
    </source>
</evidence>
<feature type="transmembrane region" description="Helical" evidence="5">
    <location>
        <begin position="82"/>
        <end position="100"/>
    </location>
</feature>
<keyword evidence="8" id="KW-1185">Reference proteome</keyword>
<organism evidence="7 8">
    <name type="scientific">Jiangella alkaliphila</name>
    <dbReference type="NCBI Taxonomy" id="419479"/>
    <lineage>
        <taxon>Bacteria</taxon>
        <taxon>Bacillati</taxon>
        <taxon>Actinomycetota</taxon>
        <taxon>Actinomycetes</taxon>
        <taxon>Jiangellales</taxon>
        <taxon>Jiangellaceae</taxon>
        <taxon>Jiangella</taxon>
    </lineage>
</organism>
<keyword evidence="2 5" id="KW-0812">Transmembrane</keyword>
<dbReference type="InterPro" id="IPR020846">
    <property type="entry name" value="MFS_dom"/>
</dbReference>
<keyword evidence="3 5" id="KW-1133">Transmembrane helix</keyword>
<evidence type="ECO:0000259" key="6">
    <source>
        <dbReference type="PROSITE" id="PS50850"/>
    </source>
</evidence>
<dbReference type="Gene3D" id="1.20.1250.20">
    <property type="entry name" value="MFS general substrate transporter like domains"/>
    <property type="match status" value="1"/>
</dbReference>
<protein>
    <recommendedName>
        <fullName evidence="6">Major facilitator superfamily (MFS) profile domain-containing protein</fullName>
    </recommendedName>
</protein>
<dbReference type="SUPFAM" id="SSF103473">
    <property type="entry name" value="MFS general substrate transporter"/>
    <property type="match status" value="1"/>
</dbReference>
<evidence type="ECO:0000313" key="8">
    <source>
        <dbReference type="Proteomes" id="UP000182977"/>
    </source>
</evidence>
<dbReference type="PANTHER" id="PTHR23534:SF1">
    <property type="entry name" value="MAJOR FACILITATOR SUPERFAMILY PROTEIN"/>
    <property type="match status" value="1"/>
</dbReference>
<proteinExistence type="predicted"/>
<evidence type="ECO:0000256" key="5">
    <source>
        <dbReference type="SAM" id="Phobius"/>
    </source>
</evidence>
<feature type="transmembrane region" description="Helical" evidence="5">
    <location>
        <begin position="135"/>
        <end position="155"/>
    </location>
</feature>
<feature type="transmembrane region" description="Helical" evidence="5">
    <location>
        <begin position="20"/>
        <end position="40"/>
    </location>
</feature>
<dbReference type="PANTHER" id="PTHR23534">
    <property type="entry name" value="MFS PERMEASE"/>
    <property type="match status" value="1"/>
</dbReference>